<dbReference type="Pfam" id="PF13560">
    <property type="entry name" value="HTH_31"/>
    <property type="match status" value="1"/>
</dbReference>
<dbReference type="CDD" id="cd00093">
    <property type="entry name" value="HTH_XRE"/>
    <property type="match status" value="1"/>
</dbReference>
<evidence type="ECO:0000313" key="2">
    <source>
        <dbReference type="EMBL" id="TWP49135.1"/>
    </source>
</evidence>
<feature type="domain" description="HTH cro/C1-type" evidence="1">
    <location>
        <begin position="1"/>
        <end position="35"/>
    </location>
</feature>
<name>A0A563EPJ1_9PSEU</name>
<protein>
    <submittedName>
        <fullName evidence="2">Helix-turn-helix domain-containing protein</fullName>
    </submittedName>
</protein>
<dbReference type="RefSeq" id="WP_146355395.1">
    <property type="nucleotide sequence ID" value="NZ_VOBR01000017.1"/>
</dbReference>
<proteinExistence type="predicted"/>
<dbReference type="OrthoDB" id="4966777at2"/>
<dbReference type="InterPro" id="IPR043917">
    <property type="entry name" value="DUF5753"/>
</dbReference>
<dbReference type="PROSITE" id="PS50943">
    <property type="entry name" value="HTH_CROC1"/>
    <property type="match status" value="1"/>
</dbReference>
<comment type="caution">
    <text evidence="2">The sequence shown here is derived from an EMBL/GenBank/DDBJ whole genome shotgun (WGS) entry which is preliminary data.</text>
</comment>
<gene>
    <name evidence="2" type="ORF">FKR81_26065</name>
</gene>
<dbReference type="InterPro" id="IPR001387">
    <property type="entry name" value="Cro/C1-type_HTH"/>
</dbReference>
<sequence>MSQSKISRIERGKILPSVADVERIVTALAVPRDVAAELLALARMANVDYVSYRTYASIGLWKVQADIKSLAESSSVVRQFLPAMPGGLVQTPEYARLALTPNVPSRPARDVEKAVRARLDRQQVLDDTSKTFIILMTEQAVRWRYCDRGVMARQVEHMVRVASRPNVEIAILPLAAQVAS</sequence>
<dbReference type="AlphaFoldDB" id="A0A563EPJ1"/>
<accession>A0A563EPJ1</accession>
<dbReference type="EMBL" id="VOBR01000017">
    <property type="protein sequence ID" value="TWP49135.1"/>
    <property type="molecule type" value="Genomic_DNA"/>
</dbReference>
<dbReference type="Pfam" id="PF19054">
    <property type="entry name" value="DUF5753"/>
    <property type="match status" value="1"/>
</dbReference>
<evidence type="ECO:0000313" key="3">
    <source>
        <dbReference type="Proteomes" id="UP000316639"/>
    </source>
</evidence>
<dbReference type="Proteomes" id="UP000316639">
    <property type="component" value="Unassembled WGS sequence"/>
</dbReference>
<reference evidence="2 3" key="1">
    <citation type="submission" date="2019-07" db="EMBL/GenBank/DDBJ databases">
        <title>Lentzea xizangensis sp. nov., isolated from Qinghai-Tibetan Plateau Soils.</title>
        <authorList>
            <person name="Huang J."/>
        </authorList>
    </citation>
    <scope>NUCLEOTIDE SEQUENCE [LARGE SCALE GENOMIC DNA]</scope>
    <source>
        <strain evidence="2 3">FXJ1.1311</strain>
    </source>
</reference>
<keyword evidence="3" id="KW-1185">Reference proteome</keyword>
<evidence type="ECO:0000259" key="1">
    <source>
        <dbReference type="PROSITE" id="PS50943"/>
    </source>
</evidence>
<organism evidence="2 3">
    <name type="scientific">Lentzea tibetensis</name>
    <dbReference type="NCBI Taxonomy" id="2591470"/>
    <lineage>
        <taxon>Bacteria</taxon>
        <taxon>Bacillati</taxon>
        <taxon>Actinomycetota</taxon>
        <taxon>Actinomycetes</taxon>
        <taxon>Pseudonocardiales</taxon>
        <taxon>Pseudonocardiaceae</taxon>
        <taxon>Lentzea</taxon>
    </lineage>
</organism>